<evidence type="ECO:0000313" key="3">
    <source>
        <dbReference type="Proteomes" id="UP000003340"/>
    </source>
</evidence>
<dbReference type="PANTHER" id="PTHR38813:SF1">
    <property type="entry name" value="TOXIN RELE1-RELATED"/>
    <property type="match status" value="1"/>
</dbReference>
<dbReference type="Proteomes" id="UP000003340">
    <property type="component" value="Unassembled WGS sequence"/>
</dbReference>
<reference evidence="2 3" key="2">
    <citation type="submission" date="2009-02" db="EMBL/GenBank/DDBJ databases">
        <title>Draft genome sequence of Clostridium methylpentosum (DSM 5476).</title>
        <authorList>
            <person name="Sudarsanam P."/>
            <person name="Ley R."/>
            <person name="Guruge J."/>
            <person name="Turnbaugh P.J."/>
            <person name="Mahowald M."/>
            <person name="Liep D."/>
            <person name="Gordon J."/>
        </authorList>
    </citation>
    <scope>NUCLEOTIDE SEQUENCE [LARGE SCALE GENOMIC DNA]</scope>
    <source>
        <strain evidence="2 3">DSM 5476</strain>
    </source>
</reference>
<evidence type="ECO:0000313" key="2">
    <source>
        <dbReference type="EMBL" id="EEG32056.1"/>
    </source>
</evidence>
<dbReference type="HOGENOM" id="CLU_155761_6_0_9"/>
<name>C0E8Y7_9FIRM</name>
<evidence type="ECO:0000256" key="1">
    <source>
        <dbReference type="ARBA" id="ARBA00022649"/>
    </source>
</evidence>
<dbReference type="STRING" id="537013.CLOSTMETH_00282"/>
<proteinExistence type="predicted"/>
<accession>C0E8Y7</accession>
<dbReference type="Pfam" id="PF05016">
    <property type="entry name" value="ParE_toxin"/>
    <property type="match status" value="1"/>
</dbReference>
<dbReference type="SUPFAM" id="SSF143011">
    <property type="entry name" value="RelE-like"/>
    <property type="match status" value="1"/>
</dbReference>
<dbReference type="InterPro" id="IPR052747">
    <property type="entry name" value="TA_system_RelE_toxin"/>
</dbReference>
<dbReference type="InterPro" id="IPR007712">
    <property type="entry name" value="RelE/ParE_toxin"/>
</dbReference>
<dbReference type="InterPro" id="IPR035093">
    <property type="entry name" value="RelE/ParE_toxin_dom_sf"/>
</dbReference>
<comment type="caution">
    <text evidence="2">The sequence shown here is derived from an EMBL/GenBank/DDBJ whole genome shotgun (WGS) entry which is preliminary data.</text>
</comment>
<keyword evidence="1" id="KW-1277">Toxin-antitoxin system</keyword>
<dbReference type="AlphaFoldDB" id="C0E8Y7"/>
<reference evidence="2 3" key="1">
    <citation type="submission" date="2009-01" db="EMBL/GenBank/DDBJ databases">
        <authorList>
            <person name="Fulton L."/>
            <person name="Clifton S."/>
            <person name="Fulton B."/>
            <person name="Xu J."/>
            <person name="Minx P."/>
            <person name="Pepin K.H."/>
            <person name="Johnson M."/>
            <person name="Bhonagiri V."/>
            <person name="Nash W.E."/>
            <person name="Mardis E.R."/>
            <person name="Wilson R.K."/>
        </authorList>
    </citation>
    <scope>NUCLEOTIDE SEQUENCE [LARGE SCALE GENOMIC DNA]</scope>
    <source>
        <strain evidence="2 3">DSM 5476</strain>
    </source>
</reference>
<gene>
    <name evidence="2" type="ORF">CLOSTMETH_00282</name>
</gene>
<dbReference type="Gene3D" id="3.30.2310.20">
    <property type="entry name" value="RelE-like"/>
    <property type="match status" value="1"/>
</dbReference>
<organism evidence="2 3">
    <name type="scientific">[Clostridium] methylpentosum DSM 5476</name>
    <dbReference type="NCBI Taxonomy" id="537013"/>
    <lineage>
        <taxon>Bacteria</taxon>
        <taxon>Bacillati</taxon>
        <taxon>Bacillota</taxon>
        <taxon>Clostridia</taxon>
        <taxon>Eubacteriales</taxon>
        <taxon>Oscillospiraceae</taxon>
        <taxon>Oscillospiraceae incertae sedis</taxon>
    </lineage>
</organism>
<dbReference type="EMBL" id="ACEC01000012">
    <property type="protein sequence ID" value="EEG32056.1"/>
    <property type="molecule type" value="Genomic_DNA"/>
</dbReference>
<keyword evidence="3" id="KW-1185">Reference proteome</keyword>
<sequence length="86" mass="10003">MDIQFSKSAVKALKGLDKPVKQNMRVRIEGLTKEPPEGDIKPMQGYSDGRYRLRVGKYRIIYKYVVDNNEIMLYIMDIGSRGDIYK</sequence>
<protein>
    <submittedName>
        <fullName evidence="2">Addiction module toxin, RelE/StbE family</fullName>
    </submittedName>
</protein>
<dbReference type="PANTHER" id="PTHR38813">
    <property type="match status" value="1"/>
</dbReference>
<dbReference type="eggNOG" id="COG2026">
    <property type="taxonomic scope" value="Bacteria"/>
</dbReference>